<dbReference type="RefSeq" id="WP_007199328.1">
    <property type="nucleotide sequence ID" value="NZ_CM002917.1"/>
</dbReference>
<reference evidence="2 3" key="2">
    <citation type="submission" date="2012-06" db="EMBL/GenBank/DDBJ databases">
        <authorList>
            <person name="Fiebig A."/>
        </authorList>
    </citation>
    <scope>NUCLEOTIDE SEQUENCE [LARGE SCALE GENOMIC DNA]</scope>
    <source>
        <strain evidence="2 3">DFL-43</strain>
    </source>
</reference>
<proteinExistence type="predicted"/>
<keyword evidence="3" id="KW-1185">Reference proteome</keyword>
<evidence type="ECO:0000313" key="3">
    <source>
        <dbReference type="Proteomes" id="UP000004291"/>
    </source>
</evidence>
<organism evidence="2 3">
    <name type="scientific">Hoeflea phototrophica (strain DSM 17068 / NCIMB 14078 / DFL-43)</name>
    <dbReference type="NCBI Taxonomy" id="411684"/>
    <lineage>
        <taxon>Bacteria</taxon>
        <taxon>Pseudomonadati</taxon>
        <taxon>Pseudomonadota</taxon>
        <taxon>Alphaproteobacteria</taxon>
        <taxon>Hyphomicrobiales</taxon>
        <taxon>Rhizobiaceae</taxon>
        <taxon>Hoeflea</taxon>
    </lineage>
</organism>
<reference evidence="2 3" key="1">
    <citation type="submission" date="2007-10" db="EMBL/GenBank/DDBJ databases">
        <authorList>
            <person name="Wagner-Dobler I."/>
            <person name="Ferriera S."/>
            <person name="Johnson J."/>
            <person name="Kravitz S."/>
            <person name="Beeson K."/>
            <person name="Sutton G."/>
            <person name="Rogers Y.-H."/>
            <person name="Friedman R."/>
            <person name="Frazier M."/>
            <person name="Venter J.C."/>
        </authorList>
    </citation>
    <scope>NUCLEOTIDE SEQUENCE [LARGE SCALE GENOMIC DNA]</scope>
    <source>
        <strain evidence="2 3">DFL-43</strain>
    </source>
</reference>
<feature type="signal peptide" evidence="1">
    <location>
        <begin position="1"/>
        <end position="19"/>
    </location>
</feature>
<accession>A9DG49</accession>
<gene>
    <name evidence="2" type="ORF">HPDFL43_17915</name>
</gene>
<dbReference type="AlphaFoldDB" id="A9DG49"/>
<keyword evidence="1" id="KW-0732">Signal</keyword>
<evidence type="ECO:0000256" key="1">
    <source>
        <dbReference type="SAM" id="SignalP"/>
    </source>
</evidence>
<protein>
    <submittedName>
        <fullName evidence="2">Uncharacterized protein</fullName>
    </submittedName>
</protein>
<evidence type="ECO:0000313" key="2">
    <source>
        <dbReference type="EMBL" id="EDQ31719.1"/>
    </source>
</evidence>
<feature type="chain" id="PRO_5002734554" evidence="1">
    <location>
        <begin position="20"/>
        <end position="81"/>
    </location>
</feature>
<dbReference type="STRING" id="411684.HPDFL43_17915"/>
<sequence length="81" mass="9237">MIKALVFALAVMAAIPAQASGRWDAISSGRIYDRLLTPQLNPSFSFVDDRAARLYQKDLAEGRVKPPQKGQRYHLFDFQRR</sequence>
<comment type="caution">
    <text evidence="2">The sequence shown here is derived from an EMBL/GenBank/DDBJ whole genome shotgun (WGS) entry which is preliminary data.</text>
</comment>
<dbReference type="HOGENOM" id="CLU_2569175_0_0_5"/>
<dbReference type="Proteomes" id="UP000004291">
    <property type="component" value="Chromosome"/>
</dbReference>
<dbReference type="EMBL" id="ABIA03000005">
    <property type="protein sequence ID" value="EDQ31719.1"/>
    <property type="molecule type" value="Genomic_DNA"/>
</dbReference>
<name>A9DG49_HOEPD</name>